<dbReference type="InterPro" id="IPR036291">
    <property type="entry name" value="NAD(P)-bd_dom_sf"/>
</dbReference>
<organism evidence="2 3">
    <name type="scientific">Nocardia terpenica</name>
    <dbReference type="NCBI Taxonomy" id="455432"/>
    <lineage>
        <taxon>Bacteria</taxon>
        <taxon>Bacillati</taxon>
        <taxon>Actinomycetota</taxon>
        <taxon>Actinomycetes</taxon>
        <taxon>Mycobacteriales</taxon>
        <taxon>Nocardiaceae</taxon>
        <taxon>Nocardia</taxon>
    </lineage>
</organism>
<dbReference type="EMBL" id="LWGR01000004">
    <property type="protein sequence ID" value="KZM74759.1"/>
    <property type="molecule type" value="Genomic_DNA"/>
</dbReference>
<proteinExistence type="predicted"/>
<evidence type="ECO:0000313" key="3">
    <source>
        <dbReference type="Proteomes" id="UP000076512"/>
    </source>
</evidence>
<dbReference type="OrthoDB" id="319724at2"/>
<gene>
    <name evidence="2" type="ORF">AWN90_22200</name>
</gene>
<sequence>MTVLVTGSTGTVGSEVVGQLADRGVPVRALTRSPEKASFPAGVTPVAGELTDPDAMRAALAGVSGVFLLSAVAPDELTGTVNTLTLAREAGVRNIVYLSVIHADRFTDPPHFAAKAAAERMIADFDLPATILRPGYYMQNDIVGTHRRALDEGVYAPPVGNRAVLATDIRDLAEVAVVSLLRREHAGEALPPETIDVVAPEVLTGTAIADLWSAVLDRPIAYAGDDLEAYGQQMREVMPGWMIFDMLRMLRRFQTDGMHAAPGTDERLRELLGRPMRSYHDFVRDAAAAWTN</sequence>
<dbReference type="InterPro" id="IPR051604">
    <property type="entry name" value="Ergot_Alk_Oxidoreductase"/>
</dbReference>
<dbReference type="PANTHER" id="PTHR43162:SF1">
    <property type="entry name" value="PRESTALK A DIFFERENTIATION PROTEIN A"/>
    <property type="match status" value="1"/>
</dbReference>
<keyword evidence="3" id="KW-1185">Reference proteome</keyword>
<dbReference type="SUPFAM" id="SSF51735">
    <property type="entry name" value="NAD(P)-binding Rossmann-fold domains"/>
    <property type="match status" value="1"/>
</dbReference>
<dbReference type="RefSeq" id="WP_067586353.1">
    <property type="nucleotide sequence ID" value="NZ_JABMCZ010000005.1"/>
</dbReference>
<dbReference type="AlphaFoldDB" id="A0A161WCT6"/>
<dbReference type="Pfam" id="PF05368">
    <property type="entry name" value="NmrA"/>
    <property type="match status" value="1"/>
</dbReference>
<dbReference type="STRING" id="455432.AWN90_22200"/>
<dbReference type="Proteomes" id="UP000076512">
    <property type="component" value="Unassembled WGS sequence"/>
</dbReference>
<evidence type="ECO:0000313" key="2">
    <source>
        <dbReference type="EMBL" id="KZM74759.1"/>
    </source>
</evidence>
<accession>A0A161WCT6</accession>
<dbReference type="PANTHER" id="PTHR43162">
    <property type="match status" value="1"/>
</dbReference>
<protein>
    <submittedName>
        <fullName evidence="2">NmrA family transcriptional regulator</fullName>
    </submittedName>
</protein>
<dbReference type="InterPro" id="IPR008030">
    <property type="entry name" value="NmrA-like"/>
</dbReference>
<dbReference type="Gene3D" id="3.40.50.720">
    <property type="entry name" value="NAD(P)-binding Rossmann-like Domain"/>
    <property type="match status" value="1"/>
</dbReference>
<reference evidence="2 3" key="1">
    <citation type="submission" date="2016-04" db="EMBL/GenBank/DDBJ databases">
        <authorList>
            <person name="Evans L.H."/>
            <person name="Alamgir A."/>
            <person name="Owens N."/>
            <person name="Weber N.D."/>
            <person name="Virtaneva K."/>
            <person name="Barbian K."/>
            <person name="Babar A."/>
            <person name="Rosenke K."/>
        </authorList>
    </citation>
    <scope>NUCLEOTIDE SEQUENCE [LARGE SCALE GENOMIC DNA]</scope>
    <source>
        <strain evidence="2 3">IFM 0406</strain>
    </source>
</reference>
<evidence type="ECO:0000259" key="1">
    <source>
        <dbReference type="Pfam" id="PF05368"/>
    </source>
</evidence>
<name>A0A161WCT6_9NOCA</name>
<feature type="domain" description="NmrA-like" evidence="1">
    <location>
        <begin position="2"/>
        <end position="253"/>
    </location>
</feature>
<comment type="caution">
    <text evidence="2">The sequence shown here is derived from an EMBL/GenBank/DDBJ whole genome shotgun (WGS) entry which is preliminary data.</text>
</comment>